<dbReference type="InterPro" id="IPR001753">
    <property type="entry name" value="Enoyl-CoA_hydra/iso"/>
</dbReference>
<dbReference type="AlphaFoldDB" id="X0T538"/>
<name>X0T538_9ZZZZ</name>
<dbReference type="PANTHER" id="PTHR43802:SF1">
    <property type="entry name" value="IP11341P-RELATED"/>
    <property type="match status" value="1"/>
</dbReference>
<evidence type="ECO:0000313" key="2">
    <source>
        <dbReference type="EMBL" id="GAF83297.1"/>
    </source>
</evidence>
<gene>
    <name evidence="2" type="ORF">S01H1_09342</name>
</gene>
<protein>
    <recommendedName>
        <fullName evidence="3">Enoyl-CoA hydratase</fullName>
    </recommendedName>
</protein>
<comment type="similarity">
    <text evidence="1">Belongs to the enoyl-CoA hydratase/isomerase family.</text>
</comment>
<comment type="caution">
    <text evidence="2">The sequence shown here is derived from an EMBL/GenBank/DDBJ whole genome shotgun (WGS) entry which is preliminary data.</text>
</comment>
<dbReference type="PANTHER" id="PTHR43802">
    <property type="entry name" value="ENOYL-COA HYDRATASE"/>
    <property type="match status" value="1"/>
</dbReference>
<dbReference type="InterPro" id="IPR029045">
    <property type="entry name" value="ClpP/crotonase-like_dom_sf"/>
</dbReference>
<dbReference type="CDD" id="cd06558">
    <property type="entry name" value="crotonase-like"/>
    <property type="match status" value="1"/>
</dbReference>
<dbReference type="Pfam" id="PF00378">
    <property type="entry name" value="ECH_1"/>
    <property type="match status" value="1"/>
</dbReference>
<accession>X0T538</accession>
<reference evidence="2" key="1">
    <citation type="journal article" date="2014" name="Front. Microbiol.">
        <title>High frequency of phylogenetically diverse reductive dehalogenase-homologous genes in deep subseafloor sedimentary metagenomes.</title>
        <authorList>
            <person name="Kawai M."/>
            <person name="Futagami T."/>
            <person name="Toyoda A."/>
            <person name="Takaki Y."/>
            <person name="Nishi S."/>
            <person name="Hori S."/>
            <person name="Arai W."/>
            <person name="Tsubouchi T."/>
            <person name="Morono Y."/>
            <person name="Uchiyama I."/>
            <person name="Ito T."/>
            <person name="Fujiyama A."/>
            <person name="Inagaki F."/>
            <person name="Takami H."/>
        </authorList>
    </citation>
    <scope>NUCLEOTIDE SEQUENCE</scope>
    <source>
        <strain evidence="2">Expedition CK06-06</strain>
    </source>
</reference>
<proteinExistence type="inferred from homology"/>
<evidence type="ECO:0000256" key="1">
    <source>
        <dbReference type="ARBA" id="ARBA00005254"/>
    </source>
</evidence>
<dbReference type="EMBL" id="BARS01004779">
    <property type="protein sequence ID" value="GAF83297.1"/>
    <property type="molecule type" value="Genomic_DNA"/>
</dbReference>
<dbReference type="Gene3D" id="3.90.226.10">
    <property type="entry name" value="2-enoyl-CoA Hydratase, Chain A, domain 1"/>
    <property type="match status" value="1"/>
</dbReference>
<evidence type="ECO:0008006" key="3">
    <source>
        <dbReference type="Google" id="ProtNLM"/>
    </source>
</evidence>
<organism evidence="2">
    <name type="scientific">marine sediment metagenome</name>
    <dbReference type="NCBI Taxonomy" id="412755"/>
    <lineage>
        <taxon>unclassified sequences</taxon>
        <taxon>metagenomes</taxon>
        <taxon>ecological metagenomes</taxon>
    </lineage>
</organism>
<dbReference type="SUPFAM" id="SSF52096">
    <property type="entry name" value="ClpP/crotonase"/>
    <property type="match status" value="1"/>
</dbReference>
<feature type="non-terminal residue" evidence="2">
    <location>
        <position position="107"/>
    </location>
</feature>
<sequence length="107" mass="11927">MYQTITVETKDKVGRITLSREEKRNAISPTMMTELLEAFREYDDDLDVLAVVLTGAGSKVFCAGADFGESMGATASFLDRYEGQRNFVELFKIIRGLKKPLIGRING</sequence>